<dbReference type="Pfam" id="PF00026">
    <property type="entry name" value="Asp"/>
    <property type="match status" value="1"/>
</dbReference>
<dbReference type="InterPro" id="IPR034164">
    <property type="entry name" value="Pepsin-like_dom"/>
</dbReference>
<evidence type="ECO:0000256" key="2">
    <source>
        <dbReference type="SAM" id="MobiDB-lite"/>
    </source>
</evidence>
<reference evidence="5 6" key="1">
    <citation type="submission" date="2021-08" db="EMBL/GenBank/DDBJ databases">
        <title>The highly contiguous genome resource for Trichoderma semiorbis FJ059, a fungal antagonistic to plant pathogens.</title>
        <authorList>
            <person name="Liu T."/>
        </authorList>
    </citation>
    <scope>NUCLEOTIDE SEQUENCE [LARGE SCALE GENOMIC DNA]</scope>
    <source>
        <strain evidence="5 6">FJ059</strain>
    </source>
</reference>
<gene>
    <name evidence="5" type="ORF">TsFJ059_003837</name>
</gene>
<evidence type="ECO:0000313" key="6">
    <source>
        <dbReference type="Proteomes" id="UP000826573"/>
    </source>
</evidence>
<dbReference type="GO" id="GO:0004190">
    <property type="term" value="F:aspartic-type endopeptidase activity"/>
    <property type="evidence" value="ECO:0007669"/>
    <property type="project" value="InterPro"/>
</dbReference>
<dbReference type="CDD" id="cd05471">
    <property type="entry name" value="pepsin_like"/>
    <property type="match status" value="1"/>
</dbReference>
<dbReference type="Gene3D" id="2.40.70.10">
    <property type="entry name" value="Acid Proteases"/>
    <property type="match status" value="2"/>
</dbReference>
<dbReference type="PANTHER" id="PTHR47966">
    <property type="entry name" value="BETA-SITE APP-CLEAVING ENZYME, ISOFORM A-RELATED"/>
    <property type="match status" value="1"/>
</dbReference>
<accession>A0A9P8HWH4</accession>
<dbReference type="InterPro" id="IPR001461">
    <property type="entry name" value="Aspartic_peptidase_A1"/>
</dbReference>
<dbReference type="CDD" id="cd12087">
    <property type="entry name" value="TM_EGFR-like"/>
    <property type="match status" value="1"/>
</dbReference>
<keyword evidence="6" id="KW-1185">Reference proteome</keyword>
<sequence length="746" mass="79945">MPVDSFLPRDSQMMAFFSPAALYRVNSYQAGTASKGGISLTGPLSRIPLVTAANIAPLAVQDSPGRVPLGCGRFEAFTHLQKMPARLQHLLLWALLMPNALASALDLGLIRRADDPVPSPVSVSPSQFFEGVDGPWSTFELRVGTPAQNIRILPGTSSTQTLVVLPEGCQIINVTDCANSRGDLFNTTASKTWKEIGLFSLGFENALGFTDNGEFGHDSVGLGYLGSGGPVVNNSVIAGVAGTEFYLGVLALNPRPTNFTDQNDPQQSFLQLLKNQSSIPSLSYSYNVGAPYRLNKALGSLILGGYDTSAYQDTNSSYDFFSDQSRDLTIGVQSISTNASADNTVLQSDQISMFIDSSVAEIYLPVDACHAFEKAFGLKYNSTLEMYLVSDSLHSKLTAENPSVTFTITTAITGGSTFNITFPYASFDLQAKPPLLKTASRYFPLKQAANDTQYVLGRTFLQEAYLIVDYERGNFSVHPRVWNASAESNIVTILPPGVKESKPNTESSHNLSGGAIAGIVIGVCIVIAAVALAILRYMVVSRRKKTKPEDSTEMDALARTVPETTSTVSPEPPKSATLSPGTLRELEGDDSTKPTPEIEGSTAARRSPMSELESSGTPMAELASPVPISELLSNEIFEMPGSEVPELQGSRVAPVLVLTDSESSEFSFEVEPGVIGVIQQTEEDRQHNTGEDHRAQEGAQEGHEGAATSTQEPREATGSKGQTEESGNDKGNQHTEGESGREDPKK</sequence>
<dbReference type="GO" id="GO:0006508">
    <property type="term" value="P:proteolysis"/>
    <property type="evidence" value="ECO:0007669"/>
    <property type="project" value="InterPro"/>
</dbReference>
<proteinExistence type="inferred from homology"/>
<dbReference type="InterPro" id="IPR021109">
    <property type="entry name" value="Peptidase_aspartic_dom_sf"/>
</dbReference>
<name>A0A9P8HWH4_9HYPO</name>
<dbReference type="PROSITE" id="PS51767">
    <property type="entry name" value="PEPTIDASE_A1"/>
    <property type="match status" value="1"/>
</dbReference>
<evidence type="ECO:0000256" key="1">
    <source>
        <dbReference type="ARBA" id="ARBA00007447"/>
    </source>
</evidence>
<dbReference type="InterPro" id="IPR033121">
    <property type="entry name" value="PEPTIDASE_A1"/>
</dbReference>
<feature type="region of interest" description="Disordered" evidence="2">
    <location>
        <begin position="544"/>
        <end position="622"/>
    </location>
</feature>
<dbReference type="PANTHER" id="PTHR47966:SF51">
    <property type="entry name" value="BETA-SITE APP-CLEAVING ENZYME, ISOFORM A-RELATED"/>
    <property type="match status" value="1"/>
</dbReference>
<keyword evidence="3" id="KW-0812">Transmembrane</keyword>
<dbReference type="SUPFAM" id="SSF50630">
    <property type="entry name" value="Acid proteases"/>
    <property type="match status" value="1"/>
</dbReference>
<feature type="domain" description="Peptidase A1" evidence="4">
    <location>
        <begin position="137"/>
        <end position="478"/>
    </location>
</feature>
<feature type="region of interest" description="Disordered" evidence="2">
    <location>
        <begin position="677"/>
        <end position="746"/>
    </location>
</feature>
<dbReference type="GO" id="GO:0000324">
    <property type="term" value="C:fungal-type vacuole"/>
    <property type="evidence" value="ECO:0007669"/>
    <property type="project" value="TreeGrafter"/>
</dbReference>
<comment type="caution">
    <text evidence="5">The sequence shown here is derived from an EMBL/GenBank/DDBJ whole genome shotgun (WGS) entry which is preliminary data.</text>
</comment>
<organism evidence="5 6">
    <name type="scientific">Trichoderma semiorbis</name>
    <dbReference type="NCBI Taxonomy" id="1491008"/>
    <lineage>
        <taxon>Eukaryota</taxon>
        <taxon>Fungi</taxon>
        <taxon>Dikarya</taxon>
        <taxon>Ascomycota</taxon>
        <taxon>Pezizomycotina</taxon>
        <taxon>Sordariomycetes</taxon>
        <taxon>Hypocreomycetidae</taxon>
        <taxon>Hypocreales</taxon>
        <taxon>Hypocreaceae</taxon>
        <taxon>Trichoderma</taxon>
    </lineage>
</organism>
<dbReference type="Proteomes" id="UP000826573">
    <property type="component" value="Unassembled WGS sequence"/>
</dbReference>
<comment type="similarity">
    <text evidence="1">Belongs to the peptidase A1 family.</text>
</comment>
<feature type="compositionally biased region" description="Low complexity" evidence="2">
    <location>
        <begin position="560"/>
        <end position="569"/>
    </location>
</feature>
<keyword evidence="3" id="KW-0472">Membrane</keyword>
<dbReference type="PRINTS" id="PR00792">
    <property type="entry name" value="PEPSIN"/>
</dbReference>
<evidence type="ECO:0000256" key="3">
    <source>
        <dbReference type="SAM" id="Phobius"/>
    </source>
</evidence>
<feature type="transmembrane region" description="Helical" evidence="3">
    <location>
        <begin position="511"/>
        <end position="535"/>
    </location>
</feature>
<dbReference type="AlphaFoldDB" id="A0A9P8HWH4"/>
<dbReference type="EMBL" id="JAIMJC010000002">
    <property type="protein sequence ID" value="KAH0529037.1"/>
    <property type="molecule type" value="Genomic_DNA"/>
</dbReference>
<evidence type="ECO:0000313" key="5">
    <source>
        <dbReference type="EMBL" id="KAH0529037.1"/>
    </source>
</evidence>
<feature type="compositionally biased region" description="Basic and acidic residues" evidence="2">
    <location>
        <begin position="727"/>
        <end position="746"/>
    </location>
</feature>
<feature type="compositionally biased region" description="Basic and acidic residues" evidence="2">
    <location>
        <begin position="682"/>
        <end position="704"/>
    </location>
</feature>
<protein>
    <recommendedName>
        <fullName evidence="4">Peptidase A1 domain-containing protein</fullName>
    </recommendedName>
</protein>
<keyword evidence="3" id="KW-1133">Transmembrane helix</keyword>
<evidence type="ECO:0000259" key="4">
    <source>
        <dbReference type="PROSITE" id="PS51767"/>
    </source>
</evidence>